<dbReference type="PROSITE" id="PS50043">
    <property type="entry name" value="HTH_LUXR_2"/>
    <property type="match status" value="1"/>
</dbReference>
<dbReference type="CDD" id="cd06170">
    <property type="entry name" value="LuxR_C_like"/>
    <property type="match status" value="1"/>
</dbReference>
<keyword evidence="4" id="KW-0804">Transcription</keyword>
<feature type="domain" description="Response regulatory" evidence="7">
    <location>
        <begin position="4"/>
        <end position="122"/>
    </location>
</feature>
<dbReference type="InterPro" id="IPR011006">
    <property type="entry name" value="CheY-like_superfamily"/>
</dbReference>
<dbReference type="AlphaFoldDB" id="A0A919VU67"/>
<accession>A0A919VU67</accession>
<dbReference type="PANTHER" id="PTHR43214:SF24">
    <property type="entry name" value="TRANSCRIPTIONAL REGULATORY PROTEIN NARL-RELATED"/>
    <property type="match status" value="1"/>
</dbReference>
<dbReference type="Pfam" id="PF00196">
    <property type="entry name" value="GerE"/>
    <property type="match status" value="1"/>
</dbReference>
<keyword evidence="2" id="KW-0805">Transcription regulation</keyword>
<dbReference type="SMART" id="SM00421">
    <property type="entry name" value="HTH_LUXR"/>
    <property type="match status" value="1"/>
</dbReference>
<dbReference type="GO" id="GO:0000160">
    <property type="term" value="P:phosphorelay signal transduction system"/>
    <property type="evidence" value="ECO:0007669"/>
    <property type="project" value="InterPro"/>
</dbReference>
<evidence type="ECO:0000259" key="7">
    <source>
        <dbReference type="PROSITE" id="PS50110"/>
    </source>
</evidence>
<dbReference type="Gene3D" id="3.40.50.2300">
    <property type="match status" value="1"/>
</dbReference>
<feature type="domain" description="HTH luxR-type" evidence="6">
    <location>
        <begin position="151"/>
        <end position="216"/>
    </location>
</feature>
<gene>
    <name evidence="8" type="ORF">Aco04nite_45540</name>
</gene>
<dbReference type="Pfam" id="PF00072">
    <property type="entry name" value="Response_reg"/>
    <property type="match status" value="1"/>
</dbReference>
<evidence type="ECO:0000256" key="2">
    <source>
        <dbReference type="ARBA" id="ARBA00023015"/>
    </source>
</evidence>
<evidence type="ECO:0000256" key="1">
    <source>
        <dbReference type="ARBA" id="ARBA00022553"/>
    </source>
</evidence>
<reference evidence="8" key="1">
    <citation type="submission" date="2021-03" db="EMBL/GenBank/DDBJ databases">
        <title>Whole genome shotgun sequence of Actinoplanes consettensis NBRC 14913.</title>
        <authorList>
            <person name="Komaki H."/>
            <person name="Tamura T."/>
        </authorList>
    </citation>
    <scope>NUCLEOTIDE SEQUENCE</scope>
    <source>
        <strain evidence="8">NBRC 14913</strain>
    </source>
</reference>
<protein>
    <submittedName>
        <fullName evidence="8">DNA-binding response regulator</fullName>
    </submittedName>
</protein>
<dbReference type="SMART" id="SM00448">
    <property type="entry name" value="REC"/>
    <property type="match status" value="1"/>
</dbReference>
<sequence>MTIRVLLADDQTLIRAGFRVLVDSAPDLEVVGEATTGREAVDLAATTRADVILMDIRMPEMDGIEATRAITADEDLAGVRVLILTTFELDENVLRALRAGASGFLSKSVEPADLQDAIRLVARGEALLSPRAVRTLITRFLAQPGPGPLAAPAQLTALTEREREIMALVAAGLSNDEIAEQLYVSPLTVKTHINRAMMKLGARDRAQLVVIAYQSGLVRPGDPLMPPSTS</sequence>
<dbReference type="EMBL" id="BOQP01000024">
    <property type="protein sequence ID" value="GIM75475.1"/>
    <property type="molecule type" value="Genomic_DNA"/>
</dbReference>
<keyword evidence="1 5" id="KW-0597">Phosphoprotein</keyword>
<dbReference type="PROSITE" id="PS50110">
    <property type="entry name" value="RESPONSE_REGULATORY"/>
    <property type="match status" value="1"/>
</dbReference>
<dbReference type="SUPFAM" id="SSF52172">
    <property type="entry name" value="CheY-like"/>
    <property type="match status" value="1"/>
</dbReference>
<dbReference type="RefSeq" id="WP_212999249.1">
    <property type="nucleotide sequence ID" value="NZ_BAAATW010000013.1"/>
</dbReference>
<dbReference type="PRINTS" id="PR00038">
    <property type="entry name" value="HTHLUXR"/>
</dbReference>
<comment type="caution">
    <text evidence="8">The sequence shown here is derived from an EMBL/GenBank/DDBJ whole genome shotgun (WGS) entry which is preliminary data.</text>
</comment>
<keyword evidence="9" id="KW-1185">Reference proteome</keyword>
<dbReference type="InterPro" id="IPR039420">
    <property type="entry name" value="WalR-like"/>
</dbReference>
<evidence type="ECO:0000256" key="3">
    <source>
        <dbReference type="ARBA" id="ARBA00023125"/>
    </source>
</evidence>
<dbReference type="PANTHER" id="PTHR43214">
    <property type="entry name" value="TWO-COMPONENT RESPONSE REGULATOR"/>
    <property type="match status" value="1"/>
</dbReference>
<evidence type="ECO:0000259" key="6">
    <source>
        <dbReference type="PROSITE" id="PS50043"/>
    </source>
</evidence>
<evidence type="ECO:0000256" key="5">
    <source>
        <dbReference type="PROSITE-ProRule" id="PRU00169"/>
    </source>
</evidence>
<dbReference type="InterPro" id="IPR016032">
    <property type="entry name" value="Sig_transdc_resp-reg_C-effctor"/>
</dbReference>
<dbReference type="PROSITE" id="PS00622">
    <property type="entry name" value="HTH_LUXR_1"/>
    <property type="match status" value="1"/>
</dbReference>
<feature type="modified residue" description="4-aspartylphosphate" evidence="5">
    <location>
        <position position="55"/>
    </location>
</feature>
<dbReference type="InterPro" id="IPR058245">
    <property type="entry name" value="NreC/VraR/RcsB-like_REC"/>
</dbReference>
<dbReference type="InterPro" id="IPR000792">
    <property type="entry name" value="Tscrpt_reg_LuxR_C"/>
</dbReference>
<dbReference type="CDD" id="cd17535">
    <property type="entry name" value="REC_NarL-like"/>
    <property type="match status" value="1"/>
</dbReference>
<organism evidence="8 9">
    <name type="scientific">Winogradskya consettensis</name>
    <dbReference type="NCBI Taxonomy" id="113560"/>
    <lineage>
        <taxon>Bacteria</taxon>
        <taxon>Bacillati</taxon>
        <taxon>Actinomycetota</taxon>
        <taxon>Actinomycetes</taxon>
        <taxon>Micromonosporales</taxon>
        <taxon>Micromonosporaceae</taxon>
        <taxon>Winogradskya</taxon>
    </lineage>
</organism>
<evidence type="ECO:0000313" key="9">
    <source>
        <dbReference type="Proteomes" id="UP000680865"/>
    </source>
</evidence>
<proteinExistence type="predicted"/>
<name>A0A919VU67_9ACTN</name>
<dbReference type="GO" id="GO:0003677">
    <property type="term" value="F:DNA binding"/>
    <property type="evidence" value="ECO:0007669"/>
    <property type="project" value="UniProtKB-KW"/>
</dbReference>
<dbReference type="GO" id="GO:0006355">
    <property type="term" value="P:regulation of DNA-templated transcription"/>
    <property type="evidence" value="ECO:0007669"/>
    <property type="project" value="InterPro"/>
</dbReference>
<dbReference type="SUPFAM" id="SSF46894">
    <property type="entry name" value="C-terminal effector domain of the bipartite response regulators"/>
    <property type="match status" value="1"/>
</dbReference>
<dbReference type="InterPro" id="IPR001789">
    <property type="entry name" value="Sig_transdc_resp-reg_receiver"/>
</dbReference>
<dbReference type="Proteomes" id="UP000680865">
    <property type="component" value="Unassembled WGS sequence"/>
</dbReference>
<evidence type="ECO:0000256" key="4">
    <source>
        <dbReference type="ARBA" id="ARBA00023163"/>
    </source>
</evidence>
<evidence type="ECO:0000313" key="8">
    <source>
        <dbReference type="EMBL" id="GIM75475.1"/>
    </source>
</evidence>
<keyword evidence="3 8" id="KW-0238">DNA-binding</keyword>